<evidence type="ECO:0000313" key="2">
    <source>
        <dbReference type="Proteomes" id="UP000003586"/>
    </source>
</evidence>
<dbReference type="EMBL" id="CP007035">
    <property type="protein sequence ID" value="AHF17575.1"/>
    <property type="molecule type" value="Genomic_DNA"/>
</dbReference>
<keyword evidence="2" id="KW-1185">Reference proteome</keyword>
<proteinExistence type="predicted"/>
<dbReference type="KEGG" id="nso:NIASO_10180"/>
<accession>W0F3F6</accession>
<dbReference type="AlphaFoldDB" id="W0F3F6"/>
<name>W0F3F6_9BACT</name>
<dbReference type="HOGENOM" id="CLU_3366067_0_0_10"/>
<gene>
    <name evidence="1" type="ORF">NIASO_10180</name>
</gene>
<reference evidence="1 2" key="1">
    <citation type="submission" date="2013-12" db="EMBL/GenBank/DDBJ databases">
        <authorList>
            <consortium name="DOE Joint Genome Institute"/>
            <person name="Eisen J."/>
            <person name="Huntemann M."/>
            <person name="Han J."/>
            <person name="Chen A."/>
            <person name="Kyrpides N."/>
            <person name="Mavromatis K."/>
            <person name="Markowitz V."/>
            <person name="Palaniappan K."/>
            <person name="Ivanova N."/>
            <person name="Schaumberg A."/>
            <person name="Pati A."/>
            <person name="Liolios K."/>
            <person name="Nordberg H.P."/>
            <person name="Cantor M.N."/>
            <person name="Hua S.X."/>
            <person name="Woyke T."/>
        </authorList>
    </citation>
    <scope>NUCLEOTIDE SEQUENCE [LARGE SCALE GENOMIC DNA]</scope>
    <source>
        <strain evidence="2">DSM 19437</strain>
    </source>
</reference>
<dbReference type="Proteomes" id="UP000003586">
    <property type="component" value="Chromosome"/>
</dbReference>
<organism evidence="1 2">
    <name type="scientific">Niabella soli DSM 19437</name>
    <dbReference type="NCBI Taxonomy" id="929713"/>
    <lineage>
        <taxon>Bacteria</taxon>
        <taxon>Pseudomonadati</taxon>
        <taxon>Bacteroidota</taxon>
        <taxon>Chitinophagia</taxon>
        <taxon>Chitinophagales</taxon>
        <taxon>Chitinophagaceae</taxon>
        <taxon>Niabella</taxon>
    </lineage>
</organism>
<protein>
    <submittedName>
        <fullName evidence="1">Uncharacterized protein</fullName>
    </submittedName>
</protein>
<sequence>MTIVLSDPNWPPKIYKVSSIWHPGSSIQDPATSIG</sequence>
<evidence type="ECO:0000313" key="1">
    <source>
        <dbReference type="EMBL" id="AHF17575.1"/>
    </source>
</evidence>